<dbReference type="EMBL" id="CM008053">
    <property type="protein sequence ID" value="PVH34007.1"/>
    <property type="molecule type" value="Genomic_DNA"/>
</dbReference>
<evidence type="ECO:0000256" key="1">
    <source>
        <dbReference type="SAM" id="MobiDB-lite"/>
    </source>
</evidence>
<organism evidence="2">
    <name type="scientific">Panicum hallii</name>
    <dbReference type="NCBI Taxonomy" id="206008"/>
    <lineage>
        <taxon>Eukaryota</taxon>
        <taxon>Viridiplantae</taxon>
        <taxon>Streptophyta</taxon>
        <taxon>Embryophyta</taxon>
        <taxon>Tracheophyta</taxon>
        <taxon>Spermatophyta</taxon>
        <taxon>Magnoliopsida</taxon>
        <taxon>Liliopsida</taxon>
        <taxon>Poales</taxon>
        <taxon>Poaceae</taxon>
        <taxon>PACMAD clade</taxon>
        <taxon>Panicoideae</taxon>
        <taxon>Panicodae</taxon>
        <taxon>Paniceae</taxon>
        <taxon>Panicinae</taxon>
        <taxon>Panicum</taxon>
        <taxon>Panicum sect. Panicum</taxon>
    </lineage>
</organism>
<dbReference type="AlphaFoldDB" id="A0A2T8I8K4"/>
<dbReference type="Gramene" id="PVH34007">
    <property type="protein sequence ID" value="PVH34007"/>
    <property type="gene ID" value="PAHAL_8G118900"/>
</dbReference>
<dbReference type="Proteomes" id="UP000243499">
    <property type="component" value="Chromosome 8"/>
</dbReference>
<evidence type="ECO:0000313" key="2">
    <source>
        <dbReference type="EMBL" id="PVH34007.1"/>
    </source>
</evidence>
<name>A0A2T8I8K4_9POAL</name>
<gene>
    <name evidence="2" type="ORF">PAHAL_8G118900</name>
</gene>
<reference evidence="2" key="1">
    <citation type="submission" date="2018-04" db="EMBL/GenBank/DDBJ databases">
        <title>WGS assembly of Panicum hallii.</title>
        <authorList>
            <person name="Lovell J."/>
            <person name="Jenkins J."/>
            <person name="Lowry D."/>
            <person name="Mamidi S."/>
            <person name="Sreedasyam A."/>
            <person name="Weng X."/>
            <person name="Barry K."/>
            <person name="Bonette J."/>
            <person name="Campitelli B."/>
            <person name="Daum C."/>
            <person name="Gordon S."/>
            <person name="Gould B."/>
            <person name="Lipzen A."/>
            <person name="Macqueen A."/>
            <person name="Palacio-Mejia J."/>
            <person name="Plott C."/>
            <person name="Shakirov E."/>
            <person name="Shu S."/>
            <person name="Yoshinaga Y."/>
            <person name="Zane M."/>
            <person name="Rokhsar D."/>
            <person name="Grimwood J."/>
            <person name="Schmutz J."/>
            <person name="Juenger T."/>
        </authorList>
    </citation>
    <scope>NUCLEOTIDE SEQUENCE [LARGE SCALE GENOMIC DNA]</scope>
    <source>
        <strain evidence="2">FIL2</strain>
    </source>
</reference>
<accession>A0A2T8I8K4</accession>
<sequence>MTPYICCHLNNGTNKKIWQMPFNEMWQSSPDPFPCPHYKYLGYATRDDTETPSSIETAMAEGLNRAGGEEEGGLTWGWRAPFGSQE</sequence>
<proteinExistence type="predicted"/>
<protein>
    <submittedName>
        <fullName evidence="2">Uncharacterized protein</fullName>
    </submittedName>
</protein>
<feature type="region of interest" description="Disordered" evidence="1">
    <location>
        <begin position="65"/>
        <end position="86"/>
    </location>
</feature>